<feature type="domain" description="AB hydrolase-1" evidence="1">
    <location>
        <begin position="31"/>
        <end position="280"/>
    </location>
</feature>
<dbReference type="EMBL" id="PGFA01000001">
    <property type="protein sequence ID" value="PJJ59646.1"/>
    <property type="molecule type" value="Genomic_DNA"/>
</dbReference>
<reference evidence="2 3" key="1">
    <citation type="submission" date="2017-11" db="EMBL/GenBank/DDBJ databases">
        <title>Genomic Encyclopedia of Archaeal and Bacterial Type Strains, Phase II (KMG-II): From Individual Species to Whole Genera.</title>
        <authorList>
            <person name="Goeker M."/>
        </authorList>
    </citation>
    <scope>NUCLEOTIDE SEQUENCE [LARGE SCALE GENOMIC DNA]</scope>
    <source>
        <strain evidence="2 3">DSM 11115</strain>
    </source>
</reference>
<accession>A0A2M9BNX2</accession>
<dbReference type="GO" id="GO:0046503">
    <property type="term" value="P:glycerolipid catabolic process"/>
    <property type="evidence" value="ECO:0007669"/>
    <property type="project" value="TreeGrafter"/>
</dbReference>
<dbReference type="Proteomes" id="UP000228535">
    <property type="component" value="Unassembled WGS sequence"/>
</dbReference>
<keyword evidence="3" id="KW-1185">Reference proteome</keyword>
<organism evidence="2 3">
    <name type="scientific">Hymenobacter chitinivorans DSM 11115</name>
    <dbReference type="NCBI Taxonomy" id="1121954"/>
    <lineage>
        <taxon>Bacteria</taxon>
        <taxon>Pseudomonadati</taxon>
        <taxon>Bacteroidota</taxon>
        <taxon>Cytophagia</taxon>
        <taxon>Cytophagales</taxon>
        <taxon>Hymenobacteraceae</taxon>
        <taxon>Hymenobacter</taxon>
    </lineage>
</organism>
<proteinExistence type="predicted"/>
<dbReference type="RefSeq" id="WP_100335351.1">
    <property type="nucleotide sequence ID" value="NZ_PGFA01000001.1"/>
</dbReference>
<protein>
    <submittedName>
        <fullName evidence="2">Pimeloyl-ACP methyl ester carboxylesterase</fullName>
    </submittedName>
</protein>
<evidence type="ECO:0000259" key="1">
    <source>
        <dbReference type="Pfam" id="PF00561"/>
    </source>
</evidence>
<dbReference type="InterPro" id="IPR029058">
    <property type="entry name" value="AB_hydrolase_fold"/>
</dbReference>
<dbReference type="SUPFAM" id="SSF53474">
    <property type="entry name" value="alpha/beta-Hydrolases"/>
    <property type="match status" value="1"/>
</dbReference>
<sequence length="295" mass="33309">MPAVFAQSTLVTLPDQRRLEIIRYGDPAHWPVLFHHGYASSGLSIPPSPELLHELELQILAPNRPGSGQSDVHRTMTLESFAADTLFAVEALGIRGPLTVLGWSAGGLYAQAQAALYTSRVAALHLLNTCLPLGEPETYRNLPPRWKTIKFLNDYAAGLAKPAFRRLSRQWTREPDRMIDRFMNLLGPAEQQEAGNPVSRIVLRDAAQHGFTHQGQGVYYDGQALCRRPEFTLAAIRAPTTIWHGTADFIWHPAPIYYLASRLPHATLRMLPNEGHMLFLKYWRQILEQVHRELR</sequence>
<gene>
    <name evidence="2" type="ORF">CLV45_1067</name>
</gene>
<comment type="caution">
    <text evidence="2">The sequence shown here is derived from an EMBL/GenBank/DDBJ whole genome shotgun (WGS) entry which is preliminary data.</text>
</comment>
<dbReference type="PANTHER" id="PTHR43433">
    <property type="entry name" value="HYDROLASE, ALPHA/BETA FOLD FAMILY PROTEIN"/>
    <property type="match status" value="1"/>
</dbReference>
<dbReference type="PANTHER" id="PTHR43433:SF5">
    <property type="entry name" value="AB HYDROLASE-1 DOMAIN-CONTAINING PROTEIN"/>
    <property type="match status" value="1"/>
</dbReference>
<dbReference type="OrthoDB" id="9773293at2"/>
<dbReference type="Pfam" id="PF00561">
    <property type="entry name" value="Abhydrolase_1"/>
    <property type="match status" value="1"/>
</dbReference>
<dbReference type="InterPro" id="IPR050471">
    <property type="entry name" value="AB_hydrolase"/>
</dbReference>
<dbReference type="AlphaFoldDB" id="A0A2M9BNX2"/>
<name>A0A2M9BNX2_9BACT</name>
<evidence type="ECO:0000313" key="3">
    <source>
        <dbReference type="Proteomes" id="UP000228535"/>
    </source>
</evidence>
<evidence type="ECO:0000313" key="2">
    <source>
        <dbReference type="EMBL" id="PJJ59646.1"/>
    </source>
</evidence>
<dbReference type="Gene3D" id="3.40.50.1820">
    <property type="entry name" value="alpha/beta hydrolase"/>
    <property type="match status" value="1"/>
</dbReference>
<dbReference type="GO" id="GO:0004806">
    <property type="term" value="F:triacylglycerol lipase activity"/>
    <property type="evidence" value="ECO:0007669"/>
    <property type="project" value="TreeGrafter"/>
</dbReference>
<dbReference type="InterPro" id="IPR000073">
    <property type="entry name" value="AB_hydrolase_1"/>
</dbReference>